<dbReference type="STRING" id="291112.PAU_00208"/>
<evidence type="ECO:0000313" key="3">
    <source>
        <dbReference type="EMBL" id="CAR67218.1"/>
    </source>
</evidence>
<gene>
    <name evidence="2" type="ordered locus">PAU_00208</name>
    <name evidence="3" type="ORF">PA-RVA10-2243</name>
</gene>
<feature type="transmembrane region" description="Helical" evidence="1">
    <location>
        <begin position="30"/>
        <end position="51"/>
    </location>
</feature>
<reference evidence="3" key="3">
    <citation type="submission" date="2008-09" db="EMBL/GenBank/DDBJ databases">
        <authorList>
            <person name="Thomson N.R."/>
        </authorList>
    </citation>
    <scope>NUCLEOTIDE SEQUENCE</scope>
    <source>
        <strain evidence="3">ATCC 43949</strain>
    </source>
</reference>
<sequence length="154" mass="17015">LKYMTHVVVWRDIMEDEFLSILCGMPYGMLISRVVLVIIVVLLTVGGLLLGNKIRHSLYPRMLLAYWCRTWIVPLLFIVIGLVLMFGVGEEGWLGHLLDEIDSVLVGLLFENQGDVSSSLMLSCGFAVNSTVGCSPAELHGLPGAENNNQKQVL</sequence>
<dbReference type="AlphaFoldDB" id="B6VM38"/>
<reference evidence="3" key="1">
    <citation type="journal article" date="2008" name="Proc. Natl. Acad. Sci. U.S.A.">
        <title>Rapid virulence annotation (RVA): identification of virulence factors using a bacterial genome library and multiple invertebrate hosts.</title>
        <authorList>
            <person name="Waterfield N.R."/>
            <person name="Sanchez-Contreras M."/>
            <person name="Eleftherianos I."/>
            <person name="Dowling A."/>
            <person name="Wilkinson P."/>
            <person name="Parkhill J."/>
            <person name="Thomson N."/>
            <person name="Reynolds S.E."/>
            <person name="Bode H.B."/>
            <person name="Dorus S."/>
            <person name="Ffrench-Constant R.H."/>
        </authorList>
    </citation>
    <scope>NUCLEOTIDE SEQUENCE</scope>
    <source>
        <strain evidence="3">ATCC 43949</strain>
    </source>
</reference>
<evidence type="ECO:0000313" key="4">
    <source>
        <dbReference type="Proteomes" id="UP000002747"/>
    </source>
</evidence>
<feature type="non-terminal residue" evidence="3">
    <location>
        <position position="1"/>
    </location>
</feature>
<name>B6VM38_PHOAA</name>
<keyword evidence="1" id="KW-1133">Transmembrane helix</keyword>
<keyword evidence="1" id="KW-0472">Membrane</keyword>
<accession>B6VM38</accession>
<organism evidence="3">
    <name type="scientific">Photorhabdus asymbiotica subsp. asymbiotica (strain ATCC 43949 / 3105-77)</name>
    <name type="common">Xenorhabdus luminescens (strain 2)</name>
    <dbReference type="NCBI Taxonomy" id="553480"/>
    <lineage>
        <taxon>Bacteria</taxon>
        <taxon>Pseudomonadati</taxon>
        <taxon>Pseudomonadota</taxon>
        <taxon>Gammaproteobacteria</taxon>
        <taxon>Enterobacterales</taxon>
        <taxon>Morganellaceae</taxon>
        <taxon>Photorhabdus</taxon>
    </lineage>
</organism>
<reference evidence="2 4" key="4">
    <citation type="journal article" date="2009" name="BMC Genomics">
        <title>Comparative genomics of the emerging human pathogen Photorhabdus asymbiotica with the insect pathogen Photorhabdus luminescens.</title>
        <authorList>
            <person name="Wilkinson P."/>
            <person name="Waterfield N.R."/>
            <person name="Crossman L."/>
            <person name="Corton C."/>
            <person name="Sanchez-Contreras M."/>
            <person name="Vlisidou I."/>
            <person name="Barron A."/>
            <person name="Bignell A."/>
            <person name="Clark L."/>
            <person name="Ormond D."/>
            <person name="Mayho M."/>
            <person name="Bason N."/>
            <person name="Smith F."/>
            <person name="Simmonds M."/>
            <person name="Churcher C."/>
            <person name="Harris D."/>
            <person name="Thompson N.R."/>
            <person name="Quail M."/>
            <person name="Parkhill J."/>
            <person name="ffrench-Constant R.H."/>
        </authorList>
    </citation>
    <scope>NUCLEOTIDE SEQUENCE [LARGE SCALE GENOMIC DNA]</scope>
    <source>
        <strain evidence="4">ATCC 43949 / 3105-77</strain>
        <strain evidence="2">ATCC43949</strain>
    </source>
</reference>
<dbReference type="EMBL" id="FM211052">
    <property type="protein sequence ID" value="CAR67218.1"/>
    <property type="molecule type" value="Genomic_DNA"/>
</dbReference>
<proteinExistence type="predicted"/>
<feature type="transmembrane region" description="Helical" evidence="1">
    <location>
        <begin position="63"/>
        <end position="88"/>
    </location>
</feature>
<dbReference type="EMBL" id="FM162591">
    <property type="protein sequence ID" value="CAQ82301.1"/>
    <property type="molecule type" value="Genomic_DNA"/>
</dbReference>
<evidence type="ECO:0000313" key="2">
    <source>
        <dbReference type="EMBL" id="CAQ82301.1"/>
    </source>
</evidence>
<dbReference type="KEGG" id="pay:PAU_00208"/>
<keyword evidence="1" id="KW-0812">Transmembrane</keyword>
<protein>
    <submittedName>
        <fullName evidence="3">Uncharacterized protein</fullName>
    </submittedName>
</protein>
<reference evidence="2" key="2">
    <citation type="submission" date="2008-05" db="EMBL/GenBank/DDBJ databases">
        <authorList>
            <person name="Crossman L.C."/>
        </authorList>
    </citation>
    <scope>NUCLEOTIDE SEQUENCE</scope>
    <source>
        <strain evidence="2">ATCC43949</strain>
    </source>
</reference>
<dbReference type="Proteomes" id="UP000002747">
    <property type="component" value="Chromosome"/>
</dbReference>
<evidence type="ECO:0000256" key="1">
    <source>
        <dbReference type="SAM" id="Phobius"/>
    </source>
</evidence>
<accession>C7BHD3</accession>